<feature type="transmembrane region" description="Helical" evidence="1">
    <location>
        <begin position="20"/>
        <end position="36"/>
    </location>
</feature>
<evidence type="ECO:0000256" key="1">
    <source>
        <dbReference type="SAM" id="Phobius"/>
    </source>
</evidence>
<keyword evidence="1" id="KW-0812">Transmembrane</keyword>
<gene>
    <name evidence="2" type="ORF">PIB30_040526</name>
</gene>
<accession>A0ABU6SFZ1</accession>
<evidence type="ECO:0000313" key="3">
    <source>
        <dbReference type="Proteomes" id="UP001341840"/>
    </source>
</evidence>
<dbReference type="EMBL" id="JASCZI010060634">
    <property type="protein sequence ID" value="MED6134818.1"/>
    <property type="molecule type" value="Genomic_DNA"/>
</dbReference>
<keyword evidence="3" id="KW-1185">Reference proteome</keyword>
<name>A0ABU6SFZ1_9FABA</name>
<protein>
    <submittedName>
        <fullName evidence="2">Uncharacterized protein</fullName>
    </submittedName>
</protein>
<sequence>MTGPVLRTLLITYPSSPPSFFLFISTFRSCFLYFVADSVRPSTPFKFLCCNSFFWCVLVIFFLPFPFSSW</sequence>
<feature type="transmembrane region" description="Helical" evidence="1">
    <location>
        <begin position="48"/>
        <end position="67"/>
    </location>
</feature>
<dbReference type="Proteomes" id="UP001341840">
    <property type="component" value="Unassembled WGS sequence"/>
</dbReference>
<organism evidence="2 3">
    <name type="scientific">Stylosanthes scabra</name>
    <dbReference type="NCBI Taxonomy" id="79078"/>
    <lineage>
        <taxon>Eukaryota</taxon>
        <taxon>Viridiplantae</taxon>
        <taxon>Streptophyta</taxon>
        <taxon>Embryophyta</taxon>
        <taxon>Tracheophyta</taxon>
        <taxon>Spermatophyta</taxon>
        <taxon>Magnoliopsida</taxon>
        <taxon>eudicotyledons</taxon>
        <taxon>Gunneridae</taxon>
        <taxon>Pentapetalae</taxon>
        <taxon>rosids</taxon>
        <taxon>fabids</taxon>
        <taxon>Fabales</taxon>
        <taxon>Fabaceae</taxon>
        <taxon>Papilionoideae</taxon>
        <taxon>50 kb inversion clade</taxon>
        <taxon>dalbergioids sensu lato</taxon>
        <taxon>Dalbergieae</taxon>
        <taxon>Pterocarpus clade</taxon>
        <taxon>Stylosanthes</taxon>
    </lineage>
</organism>
<reference evidence="2 3" key="1">
    <citation type="journal article" date="2023" name="Plants (Basel)">
        <title>Bridging the Gap: Combining Genomics and Transcriptomics Approaches to Understand Stylosanthes scabra, an Orphan Legume from the Brazilian Caatinga.</title>
        <authorList>
            <person name="Ferreira-Neto J.R.C."/>
            <person name="da Silva M.D."/>
            <person name="Binneck E."/>
            <person name="de Melo N.F."/>
            <person name="da Silva R.H."/>
            <person name="de Melo A.L.T.M."/>
            <person name="Pandolfi V."/>
            <person name="Bustamante F.O."/>
            <person name="Brasileiro-Vidal A.C."/>
            <person name="Benko-Iseppon A.M."/>
        </authorList>
    </citation>
    <scope>NUCLEOTIDE SEQUENCE [LARGE SCALE GENOMIC DNA]</scope>
    <source>
        <tissue evidence="2">Leaves</tissue>
    </source>
</reference>
<evidence type="ECO:0000313" key="2">
    <source>
        <dbReference type="EMBL" id="MED6134818.1"/>
    </source>
</evidence>
<proteinExistence type="predicted"/>
<comment type="caution">
    <text evidence="2">The sequence shown here is derived from an EMBL/GenBank/DDBJ whole genome shotgun (WGS) entry which is preliminary data.</text>
</comment>
<keyword evidence="1" id="KW-1133">Transmembrane helix</keyword>
<keyword evidence="1" id="KW-0472">Membrane</keyword>